<organism evidence="2 3">
    <name type="scientific">Mycena albidolilacea</name>
    <dbReference type="NCBI Taxonomy" id="1033008"/>
    <lineage>
        <taxon>Eukaryota</taxon>
        <taxon>Fungi</taxon>
        <taxon>Dikarya</taxon>
        <taxon>Basidiomycota</taxon>
        <taxon>Agaricomycotina</taxon>
        <taxon>Agaricomycetes</taxon>
        <taxon>Agaricomycetidae</taxon>
        <taxon>Agaricales</taxon>
        <taxon>Marasmiineae</taxon>
        <taxon>Mycenaceae</taxon>
        <taxon>Mycena</taxon>
    </lineage>
</organism>
<accession>A0AAD6ZFQ9</accession>
<evidence type="ECO:0000313" key="3">
    <source>
        <dbReference type="Proteomes" id="UP001218218"/>
    </source>
</evidence>
<evidence type="ECO:0000313" key="2">
    <source>
        <dbReference type="EMBL" id="KAJ7320902.1"/>
    </source>
</evidence>
<dbReference type="Pfam" id="PF18721">
    <property type="entry name" value="CxC6"/>
    <property type="match status" value="1"/>
</dbReference>
<evidence type="ECO:0000259" key="1">
    <source>
        <dbReference type="Pfam" id="PF18721"/>
    </source>
</evidence>
<dbReference type="Proteomes" id="UP001218218">
    <property type="component" value="Unassembled WGS sequence"/>
</dbReference>
<comment type="caution">
    <text evidence="2">The sequence shown here is derived from an EMBL/GenBank/DDBJ whole genome shotgun (WGS) entry which is preliminary data.</text>
</comment>
<dbReference type="EMBL" id="JARIHO010000053">
    <property type="protein sequence ID" value="KAJ7320902.1"/>
    <property type="molecule type" value="Genomic_DNA"/>
</dbReference>
<dbReference type="InterPro" id="IPR040898">
    <property type="entry name" value="CxC6"/>
</dbReference>
<name>A0AAD6ZFQ9_9AGAR</name>
<gene>
    <name evidence="2" type="ORF">DFH08DRAFT_650767</name>
</gene>
<reference evidence="2" key="1">
    <citation type="submission" date="2023-03" db="EMBL/GenBank/DDBJ databases">
        <title>Massive genome expansion in bonnet fungi (Mycena s.s.) driven by repeated elements and novel gene families across ecological guilds.</title>
        <authorList>
            <consortium name="Lawrence Berkeley National Laboratory"/>
            <person name="Harder C.B."/>
            <person name="Miyauchi S."/>
            <person name="Viragh M."/>
            <person name="Kuo A."/>
            <person name="Thoen E."/>
            <person name="Andreopoulos B."/>
            <person name="Lu D."/>
            <person name="Skrede I."/>
            <person name="Drula E."/>
            <person name="Henrissat B."/>
            <person name="Morin E."/>
            <person name="Kohler A."/>
            <person name="Barry K."/>
            <person name="LaButti K."/>
            <person name="Morin E."/>
            <person name="Salamov A."/>
            <person name="Lipzen A."/>
            <person name="Mereny Z."/>
            <person name="Hegedus B."/>
            <person name="Baldrian P."/>
            <person name="Stursova M."/>
            <person name="Weitz H."/>
            <person name="Taylor A."/>
            <person name="Grigoriev I.V."/>
            <person name="Nagy L.G."/>
            <person name="Martin F."/>
            <person name="Kauserud H."/>
        </authorList>
    </citation>
    <scope>NUCLEOTIDE SEQUENCE</scope>
    <source>
        <strain evidence="2">CBHHK002</strain>
    </source>
</reference>
<feature type="non-terminal residue" evidence="2">
    <location>
        <position position="1"/>
    </location>
</feature>
<protein>
    <recommendedName>
        <fullName evidence="1">CxC6 like cysteine cluster associated with KDZ domain-containing protein</fullName>
    </recommendedName>
</protein>
<keyword evidence="3" id="KW-1185">Reference proteome</keyword>
<proteinExistence type="predicted"/>
<sequence>QPAIGNGLAMGNRRCQTAHCTLELENNRHCFCPLHVHLDRICSIVSCDATIVPGKKSCAAQAHAEMERLHYERGRAAFTLWD</sequence>
<feature type="domain" description="CxC6 like cysteine cluster associated with KDZ" evidence="1">
    <location>
        <begin position="6"/>
        <end position="68"/>
    </location>
</feature>
<dbReference type="AlphaFoldDB" id="A0AAD6ZFQ9"/>
<feature type="non-terminal residue" evidence="2">
    <location>
        <position position="82"/>
    </location>
</feature>